<keyword evidence="4" id="KW-0564">Palmitate</keyword>
<dbReference type="PANTHER" id="PTHR43649:SF33">
    <property type="entry name" value="POLYGALACTURONAN_RHAMNOGALACTURONAN-BINDING PROTEIN YTCQ"/>
    <property type="match status" value="1"/>
</dbReference>
<keyword evidence="7" id="KW-0813">Transport</keyword>
<keyword evidence="2 6" id="KW-0732">Signal</keyword>
<sequence>MKNRPSILLITVLLLAIFCTACSPNSESIQYDSKLESNASLKILAYTDKERFKERYVDLFNSKYPDVNVTVINYVEESFEKIIEREKPDVLVLGTEEYKKIVQENKLFDLDTLLSNDNFNLDGVDPQIIKYMREMRKGRLYGLPPYFQSKAIYYNKDLFDKYNIPYPQDQMTWDEIIQLAKRFPVEDGVSGLYMQNLYTLASEIAWSQYVNPVSEQKMKITLNTDSYRKVFEMALDAYHSRTAIFPDIDQFEVYDPFITGESAMTMDYYYYVNNKINRAREEKGDQFKLNWELATAPVDESNREVSSFFVASGFLSVNAESENKQAAWEFVKFINSKEYAKAKSRTNGFSPLARTDYIYNPEGKRMEAFFTLKPDLDRSFVNFDLFPDGFFGSLQDIINSEGKAVMVGAKTLDEAISSMQQRGEQQLERNEPK</sequence>
<dbReference type="InterPro" id="IPR006059">
    <property type="entry name" value="SBP"/>
</dbReference>
<keyword evidence="3" id="KW-0472">Membrane</keyword>
<evidence type="ECO:0000256" key="4">
    <source>
        <dbReference type="ARBA" id="ARBA00023139"/>
    </source>
</evidence>
<name>A0A7W3ST20_9BACL</name>
<evidence type="ECO:0000256" key="3">
    <source>
        <dbReference type="ARBA" id="ARBA00023136"/>
    </source>
</evidence>
<evidence type="ECO:0000313" key="8">
    <source>
        <dbReference type="Proteomes" id="UP000567067"/>
    </source>
</evidence>
<evidence type="ECO:0000256" key="1">
    <source>
        <dbReference type="ARBA" id="ARBA00022475"/>
    </source>
</evidence>
<evidence type="ECO:0000256" key="5">
    <source>
        <dbReference type="ARBA" id="ARBA00023288"/>
    </source>
</evidence>
<proteinExistence type="predicted"/>
<dbReference type="Gene3D" id="3.40.190.10">
    <property type="entry name" value="Periplasmic binding protein-like II"/>
    <property type="match status" value="1"/>
</dbReference>
<dbReference type="InterPro" id="IPR050490">
    <property type="entry name" value="Bact_solute-bd_prot1"/>
</dbReference>
<dbReference type="AlphaFoldDB" id="A0A7W3ST20"/>
<gene>
    <name evidence="7" type="ORF">FHR92_002189</name>
</gene>
<accession>A0A7W3ST20</accession>
<organism evidence="7 8">
    <name type="scientific">Fontibacillus solani</name>
    <dbReference type="NCBI Taxonomy" id="1572857"/>
    <lineage>
        <taxon>Bacteria</taxon>
        <taxon>Bacillati</taxon>
        <taxon>Bacillota</taxon>
        <taxon>Bacilli</taxon>
        <taxon>Bacillales</taxon>
        <taxon>Paenibacillaceae</taxon>
        <taxon>Fontibacillus</taxon>
    </lineage>
</organism>
<evidence type="ECO:0000313" key="7">
    <source>
        <dbReference type="EMBL" id="MBA9085722.1"/>
    </source>
</evidence>
<dbReference type="SUPFAM" id="SSF53850">
    <property type="entry name" value="Periplasmic binding protein-like II"/>
    <property type="match status" value="1"/>
</dbReference>
<feature type="chain" id="PRO_5039556382" evidence="6">
    <location>
        <begin position="22"/>
        <end position="433"/>
    </location>
</feature>
<dbReference type="Proteomes" id="UP000567067">
    <property type="component" value="Unassembled WGS sequence"/>
</dbReference>
<comment type="caution">
    <text evidence="7">The sequence shown here is derived from an EMBL/GenBank/DDBJ whole genome shotgun (WGS) entry which is preliminary data.</text>
</comment>
<dbReference type="PANTHER" id="PTHR43649">
    <property type="entry name" value="ARABINOSE-BINDING PROTEIN-RELATED"/>
    <property type="match status" value="1"/>
</dbReference>
<keyword evidence="7" id="KW-0762">Sugar transport</keyword>
<keyword evidence="1" id="KW-1003">Cell membrane</keyword>
<evidence type="ECO:0000256" key="2">
    <source>
        <dbReference type="ARBA" id="ARBA00022729"/>
    </source>
</evidence>
<feature type="signal peptide" evidence="6">
    <location>
        <begin position="1"/>
        <end position="21"/>
    </location>
</feature>
<evidence type="ECO:0000256" key="6">
    <source>
        <dbReference type="SAM" id="SignalP"/>
    </source>
</evidence>
<protein>
    <submittedName>
        <fullName evidence="7">Multiple sugar transport system substrate-binding protein</fullName>
    </submittedName>
</protein>
<dbReference type="Pfam" id="PF01547">
    <property type="entry name" value="SBP_bac_1"/>
    <property type="match status" value="1"/>
</dbReference>
<keyword evidence="5" id="KW-0449">Lipoprotein</keyword>
<reference evidence="7 8" key="1">
    <citation type="submission" date="2020-08" db="EMBL/GenBank/DDBJ databases">
        <title>Genomic Encyclopedia of Type Strains, Phase III (KMG-III): the genomes of soil and plant-associated and newly described type strains.</title>
        <authorList>
            <person name="Whitman W."/>
        </authorList>
    </citation>
    <scope>NUCLEOTIDE SEQUENCE [LARGE SCALE GENOMIC DNA]</scope>
    <source>
        <strain evidence="7 8">CECT 8693</strain>
    </source>
</reference>
<keyword evidence="8" id="KW-1185">Reference proteome</keyword>
<dbReference type="EMBL" id="JACJIP010000012">
    <property type="protein sequence ID" value="MBA9085722.1"/>
    <property type="molecule type" value="Genomic_DNA"/>
</dbReference>
<dbReference type="RefSeq" id="WP_182535551.1">
    <property type="nucleotide sequence ID" value="NZ_JACJIP010000012.1"/>
</dbReference>